<dbReference type="InterPro" id="IPR052313">
    <property type="entry name" value="GPIb-IX-V_Complex"/>
</dbReference>
<proteinExistence type="predicted"/>
<keyword evidence="3" id="KW-0812">Transmembrane</keyword>
<evidence type="ECO:0000256" key="6">
    <source>
        <dbReference type="ARBA" id="ARBA00022989"/>
    </source>
</evidence>
<comment type="subcellular location">
    <subcellularLocation>
        <location evidence="1">Membrane</location>
        <topology evidence="1">Single-pass membrane protein</topology>
    </subcellularLocation>
</comment>
<keyword evidence="6" id="KW-1133">Transmembrane helix</keyword>
<evidence type="ECO:0000256" key="2">
    <source>
        <dbReference type="ARBA" id="ARBA00022614"/>
    </source>
</evidence>
<gene>
    <name evidence="10" type="ORF">NEZAVI_LOCUS1946</name>
</gene>
<keyword evidence="7" id="KW-0472">Membrane</keyword>
<evidence type="ECO:0000313" key="10">
    <source>
        <dbReference type="EMBL" id="CAH1390817.1"/>
    </source>
</evidence>
<name>A0A9P0E1T3_NEZVI</name>
<dbReference type="AlphaFoldDB" id="A0A9P0E1T3"/>
<dbReference type="InterPro" id="IPR000483">
    <property type="entry name" value="Cys-rich_flank_reg_C"/>
</dbReference>
<organism evidence="10 11">
    <name type="scientific">Nezara viridula</name>
    <name type="common">Southern green stink bug</name>
    <name type="synonym">Cimex viridulus</name>
    <dbReference type="NCBI Taxonomy" id="85310"/>
    <lineage>
        <taxon>Eukaryota</taxon>
        <taxon>Metazoa</taxon>
        <taxon>Ecdysozoa</taxon>
        <taxon>Arthropoda</taxon>
        <taxon>Hexapoda</taxon>
        <taxon>Insecta</taxon>
        <taxon>Pterygota</taxon>
        <taxon>Neoptera</taxon>
        <taxon>Paraneoptera</taxon>
        <taxon>Hemiptera</taxon>
        <taxon>Heteroptera</taxon>
        <taxon>Panheteroptera</taxon>
        <taxon>Pentatomomorpha</taxon>
        <taxon>Pentatomoidea</taxon>
        <taxon>Pentatomidae</taxon>
        <taxon>Pentatominae</taxon>
        <taxon>Nezara</taxon>
    </lineage>
</organism>
<feature type="domain" description="LRRCT" evidence="9">
    <location>
        <begin position="20"/>
        <end position="70"/>
    </location>
</feature>
<keyword evidence="5" id="KW-0130">Cell adhesion</keyword>
<dbReference type="EMBL" id="OV725077">
    <property type="protein sequence ID" value="CAH1390817.1"/>
    <property type="molecule type" value="Genomic_DNA"/>
</dbReference>
<keyword evidence="11" id="KW-1185">Reference proteome</keyword>
<evidence type="ECO:0000256" key="5">
    <source>
        <dbReference type="ARBA" id="ARBA00022889"/>
    </source>
</evidence>
<evidence type="ECO:0000256" key="3">
    <source>
        <dbReference type="ARBA" id="ARBA00022692"/>
    </source>
</evidence>
<keyword evidence="4" id="KW-0732">Signal</keyword>
<dbReference type="PANTHER" id="PTHR22650:SF4">
    <property type="entry name" value="LEUCINE-RICH REPEAT AND TRANSMEMBRANE DOMAIN-CONTAINING PROTEIN 2-LIKE"/>
    <property type="match status" value="1"/>
</dbReference>
<evidence type="ECO:0000256" key="8">
    <source>
        <dbReference type="ARBA" id="ARBA00023157"/>
    </source>
</evidence>
<dbReference type="PANTHER" id="PTHR22650">
    <property type="entry name" value="GLYCOPROTEIN IB BETA"/>
    <property type="match status" value="1"/>
</dbReference>
<dbReference type="Proteomes" id="UP001152798">
    <property type="component" value="Chromosome 1"/>
</dbReference>
<reference evidence="10" key="1">
    <citation type="submission" date="2022-01" db="EMBL/GenBank/DDBJ databases">
        <authorList>
            <person name="King R."/>
        </authorList>
    </citation>
    <scope>NUCLEOTIDE SEQUENCE</scope>
</reference>
<evidence type="ECO:0000256" key="4">
    <source>
        <dbReference type="ARBA" id="ARBA00022729"/>
    </source>
</evidence>
<dbReference type="SUPFAM" id="SSF52058">
    <property type="entry name" value="L domain-like"/>
    <property type="match status" value="1"/>
</dbReference>
<evidence type="ECO:0000256" key="1">
    <source>
        <dbReference type="ARBA" id="ARBA00004167"/>
    </source>
</evidence>
<evidence type="ECO:0000313" key="11">
    <source>
        <dbReference type="Proteomes" id="UP001152798"/>
    </source>
</evidence>
<dbReference type="InterPro" id="IPR032675">
    <property type="entry name" value="LRR_dom_sf"/>
</dbReference>
<dbReference type="SMART" id="SM00082">
    <property type="entry name" value="LRRCT"/>
    <property type="match status" value="1"/>
</dbReference>
<dbReference type="Gene3D" id="3.80.10.10">
    <property type="entry name" value="Ribonuclease Inhibitor"/>
    <property type="match status" value="1"/>
</dbReference>
<keyword evidence="2" id="KW-0433">Leucine-rich repeat</keyword>
<accession>A0A9P0E1T3</accession>
<protein>
    <recommendedName>
        <fullName evidence="9">LRRCT domain-containing protein</fullName>
    </recommendedName>
</protein>
<evidence type="ECO:0000256" key="7">
    <source>
        <dbReference type="ARBA" id="ARBA00023136"/>
    </source>
</evidence>
<evidence type="ECO:0000259" key="9">
    <source>
        <dbReference type="SMART" id="SM00082"/>
    </source>
</evidence>
<keyword evidence="8" id="KW-1015">Disulfide bond</keyword>
<dbReference type="OrthoDB" id="6602395at2759"/>
<sequence length="91" mass="10239">MAPAVFSQNTNLSAVKLTKNPWHCDCTLADFAEWLKDNKDKIWDMEPTCLGPGELGGRAIDEINREELCESTDDLPLAVLALYQRSMFFST</sequence>